<dbReference type="Proteomes" id="UP000613266">
    <property type="component" value="Unassembled WGS sequence"/>
</dbReference>
<accession>A0A931NGG3</accession>
<evidence type="ECO:0000313" key="4">
    <source>
        <dbReference type="Proteomes" id="UP000613266"/>
    </source>
</evidence>
<feature type="domain" description="Probable zinc-binding" evidence="2">
    <location>
        <begin position="61"/>
        <end position="107"/>
    </location>
</feature>
<reference evidence="3" key="1">
    <citation type="submission" date="2020-12" db="EMBL/GenBank/DDBJ databases">
        <title>The genome sequence of Inhella sp. 1Y17.</title>
        <authorList>
            <person name="Liu Y."/>
        </authorList>
    </citation>
    <scope>NUCLEOTIDE SEQUENCE</scope>
    <source>
        <strain evidence="3">1Y17</strain>
    </source>
</reference>
<comment type="caution">
    <text evidence="3">The sequence shown here is derived from an EMBL/GenBank/DDBJ whole genome shotgun (WGS) entry which is preliminary data.</text>
</comment>
<dbReference type="Pfam" id="PF13451">
    <property type="entry name" value="zf_Tbcl"/>
    <property type="match status" value="1"/>
</dbReference>
<organism evidence="3 4">
    <name type="scientific">Inhella proteolytica</name>
    <dbReference type="NCBI Taxonomy" id="2795029"/>
    <lineage>
        <taxon>Bacteria</taxon>
        <taxon>Pseudomonadati</taxon>
        <taxon>Pseudomonadota</taxon>
        <taxon>Betaproteobacteria</taxon>
        <taxon>Burkholderiales</taxon>
        <taxon>Sphaerotilaceae</taxon>
        <taxon>Inhella</taxon>
    </lineage>
</organism>
<evidence type="ECO:0000259" key="2">
    <source>
        <dbReference type="Pfam" id="PF13451"/>
    </source>
</evidence>
<name>A0A931NGG3_9BURK</name>
<proteinExistence type="predicted"/>
<dbReference type="InterPro" id="IPR025306">
    <property type="entry name" value="Zn-bnd_dom_prob"/>
</dbReference>
<dbReference type="AlphaFoldDB" id="A0A931NGG3"/>
<evidence type="ECO:0000256" key="1">
    <source>
        <dbReference type="SAM" id="MobiDB-lite"/>
    </source>
</evidence>
<dbReference type="RefSeq" id="WP_198110298.1">
    <property type="nucleotide sequence ID" value="NZ_JAEDAK010000004.1"/>
</dbReference>
<dbReference type="EMBL" id="JAEDAK010000004">
    <property type="protein sequence ID" value="MBH9576678.1"/>
    <property type="molecule type" value="Genomic_DNA"/>
</dbReference>
<evidence type="ECO:0000313" key="3">
    <source>
        <dbReference type="EMBL" id="MBH9576678.1"/>
    </source>
</evidence>
<gene>
    <name evidence="3" type="ORF">I7X39_07160</name>
</gene>
<protein>
    <submittedName>
        <fullName evidence="3">Zinc-ribbon domain-containing protein</fullName>
    </submittedName>
</protein>
<feature type="region of interest" description="Disordered" evidence="1">
    <location>
        <begin position="1"/>
        <end position="32"/>
    </location>
</feature>
<keyword evidence="4" id="KW-1185">Reference proteome</keyword>
<sequence length="202" mass="22798">MKSNKQRRQEIKARRHQRAMAMNTAKPGQRTQAVSADAVPADPAKLTHNNTYGLLPRFYLDRPFVCRDCSAEAVWTGTQQKWWYEELQKPIASQAVRCLDCRRARRQLVEASGDAALRLRCEVQALRALGDREPTPNARASAEAALHSKWDGLRVTAVKVLCRWSDVESLRKASEAAMRECAEGRRTDAGHAMNKVLAMRRA</sequence>